<dbReference type="Proteomes" id="UP000310263">
    <property type="component" value="Unassembled WGS sequence"/>
</dbReference>
<keyword evidence="2" id="KW-0732">Signal</keyword>
<feature type="compositionally biased region" description="Low complexity" evidence="1">
    <location>
        <begin position="32"/>
        <end position="49"/>
    </location>
</feature>
<dbReference type="EMBL" id="SRYE01000002">
    <property type="protein sequence ID" value="TGY62534.1"/>
    <property type="molecule type" value="Genomic_DNA"/>
</dbReference>
<comment type="caution">
    <text evidence="4">The sequence shown here is derived from an EMBL/GenBank/DDBJ whole genome shotgun (WGS) entry which is preliminary data.</text>
</comment>
<protein>
    <submittedName>
        <fullName evidence="4">Transglutaminase domain-containing protein</fullName>
    </submittedName>
</protein>
<dbReference type="SMART" id="SM00460">
    <property type="entry name" value="TGc"/>
    <property type="match status" value="1"/>
</dbReference>
<evidence type="ECO:0000256" key="1">
    <source>
        <dbReference type="SAM" id="MobiDB-lite"/>
    </source>
</evidence>
<evidence type="ECO:0000313" key="4">
    <source>
        <dbReference type="EMBL" id="TGY62534.1"/>
    </source>
</evidence>
<dbReference type="PANTHER" id="PTHR33490">
    <property type="entry name" value="BLR5614 PROTEIN-RELATED"/>
    <property type="match status" value="1"/>
</dbReference>
<dbReference type="Gene3D" id="3.10.620.30">
    <property type="match status" value="1"/>
</dbReference>
<feature type="region of interest" description="Disordered" evidence="1">
    <location>
        <begin position="32"/>
        <end position="53"/>
    </location>
</feature>
<accession>A0A4S2F5I9</accession>
<dbReference type="PANTHER" id="PTHR33490:SF6">
    <property type="entry name" value="SLL1049 PROTEIN"/>
    <property type="match status" value="1"/>
</dbReference>
<evidence type="ECO:0000256" key="2">
    <source>
        <dbReference type="SAM" id="SignalP"/>
    </source>
</evidence>
<dbReference type="OrthoDB" id="9788327at2"/>
<feature type="signal peptide" evidence="2">
    <location>
        <begin position="1"/>
        <end position="28"/>
    </location>
</feature>
<dbReference type="Pfam" id="PF01841">
    <property type="entry name" value="Transglut_core"/>
    <property type="match status" value="1"/>
</dbReference>
<evidence type="ECO:0000259" key="3">
    <source>
        <dbReference type="SMART" id="SM00460"/>
    </source>
</evidence>
<sequence>MRCSWSRTLGVVCLSAALALTGCGGGGASSDLAQASGGQEGQQGQETSGPPWQAPSEVRAYSYSAQDAQAANGATVDVSHANQGVVFATAPGDVRYKFQVLCGDGSYNYDIPADGSPVACPINLGNGSYTFKVMRNVQGNSYVEVLAVPLEVTLESDADPYLIPTVFCDYEPSSEVVARAKEIAGKSENQGDVVRDVYTWVCDNVTYDEGKATQLAAGTGYVPNPDETLASGKGICLDYSALAGAMLRSLGIPCQVVTGYVDPGDLYHAWNMVRIDGTWHGVLVTLDPDTWGRMDTTFGAAGAGKTVGDGTGYRDRYIY</sequence>
<feature type="domain" description="Transglutaminase-like" evidence="3">
    <location>
        <begin position="228"/>
        <end position="286"/>
    </location>
</feature>
<dbReference type="InterPro" id="IPR038765">
    <property type="entry name" value="Papain-like_cys_pep_sf"/>
</dbReference>
<dbReference type="InterPro" id="IPR002931">
    <property type="entry name" value="Transglutaminase-like"/>
</dbReference>
<reference evidence="4 5" key="1">
    <citation type="submission" date="2019-04" db="EMBL/GenBank/DDBJ databases">
        <title>Microbes associate with the intestines of laboratory mice.</title>
        <authorList>
            <person name="Navarre W."/>
            <person name="Wong E."/>
            <person name="Huang K."/>
            <person name="Tropini C."/>
            <person name="Ng K."/>
            <person name="Yu B."/>
        </authorList>
    </citation>
    <scope>NUCLEOTIDE SEQUENCE [LARGE SCALE GENOMIC DNA]</scope>
    <source>
        <strain evidence="4 5">NM07_P-09</strain>
    </source>
</reference>
<proteinExistence type="predicted"/>
<gene>
    <name evidence="4" type="ORF">E5334_03710</name>
</gene>
<dbReference type="PROSITE" id="PS51257">
    <property type="entry name" value="PROKAR_LIPOPROTEIN"/>
    <property type="match status" value="1"/>
</dbReference>
<dbReference type="AlphaFoldDB" id="A0A4S2F5I9"/>
<evidence type="ECO:0000313" key="5">
    <source>
        <dbReference type="Proteomes" id="UP000310263"/>
    </source>
</evidence>
<name>A0A4S2F5I9_9ACTN</name>
<keyword evidence="5" id="KW-1185">Reference proteome</keyword>
<feature type="chain" id="PRO_5020972242" evidence="2">
    <location>
        <begin position="29"/>
        <end position="319"/>
    </location>
</feature>
<organism evidence="4 5">
    <name type="scientific">Muricaecibacterium torontonense</name>
    <dbReference type="NCBI Taxonomy" id="3032871"/>
    <lineage>
        <taxon>Bacteria</taxon>
        <taxon>Bacillati</taxon>
        <taxon>Actinomycetota</taxon>
        <taxon>Coriobacteriia</taxon>
        <taxon>Coriobacteriales</taxon>
        <taxon>Atopobiaceae</taxon>
        <taxon>Muricaecibacterium</taxon>
    </lineage>
</organism>
<dbReference type="SUPFAM" id="SSF54001">
    <property type="entry name" value="Cysteine proteinases"/>
    <property type="match status" value="1"/>
</dbReference>
<dbReference type="RefSeq" id="WP_136012263.1">
    <property type="nucleotide sequence ID" value="NZ_SRYE01000002.1"/>
</dbReference>